<evidence type="ECO:0000256" key="9">
    <source>
        <dbReference type="ARBA" id="ARBA00022840"/>
    </source>
</evidence>
<evidence type="ECO:0000256" key="10">
    <source>
        <dbReference type="SAM" id="MobiDB-lite"/>
    </source>
</evidence>
<dbReference type="GO" id="GO:0016301">
    <property type="term" value="F:kinase activity"/>
    <property type="evidence" value="ECO:0007669"/>
    <property type="project" value="UniProtKB-KW"/>
</dbReference>
<evidence type="ECO:0000256" key="7">
    <source>
        <dbReference type="ARBA" id="ARBA00022741"/>
    </source>
</evidence>
<evidence type="ECO:0000256" key="8">
    <source>
        <dbReference type="ARBA" id="ARBA00022777"/>
    </source>
</evidence>
<keyword evidence="11" id="KW-0472">Membrane</keyword>
<dbReference type="Gene3D" id="3.30.565.10">
    <property type="entry name" value="Histidine kinase-like ATPase, C-terminal domain"/>
    <property type="match status" value="1"/>
</dbReference>
<dbReference type="PROSITE" id="PS50885">
    <property type="entry name" value="HAMP"/>
    <property type="match status" value="1"/>
</dbReference>
<keyword evidence="11" id="KW-0812">Transmembrane</keyword>
<dbReference type="Pfam" id="PF02518">
    <property type="entry name" value="HATPase_c"/>
    <property type="match status" value="1"/>
</dbReference>
<dbReference type="InterPro" id="IPR003661">
    <property type="entry name" value="HisK_dim/P_dom"/>
</dbReference>
<evidence type="ECO:0000256" key="2">
    <source>
        <dbReference type="ARBA" id="ARBA00004651"/>
    </source>
</evidence>
<organism evidence="14 15">
    <name type="scientific">Shewanella yunxiaonensis</name>
    <dbReference type="NCBI Taxonomy" id="2829809"/>
    <lineage>
        <taxon>Bacteria</taxon>
        <taxon>Pseudomonadati</taxon>
        <taxon>Pseudomonadota</taxon>
        <taxon>Gammaproteobacteria</taxon>
        <taxon>Alteromonadales</taxon>
        <taxon>Shewanellaceae</taxon>
        <taxon>Shewanella</taxon>
    </lineage>
</organism>
<dbReference type="InterPro" id="IPR005467">
    <property type="entry name" value="His_kinase_dom"/>
</dbReference>
<dbReference type="SUPFAM" id="SSF55874">
    <property type="entry name" value="ATPase domain of HSP90 chaperone/DNA topoisomerase II/histidine kinase"/>
    <property type="match status" value="1"/>
</dbReference>
<feature type="domain" description="HAMP" evidence="13">
    <location>
        <begin position="225"/>
        <end position="277"/>
    </location>
</feature>
<keyword evidence="5" id="KW-0597">Phosphoprotein</keyword>
<feature type="domain" description="Histidine kinase" evidence="12">
    <location>
        <begin position="285"/>
        <end position="486"/>
    </location>
</feature>
<sequence length="486" mass="53479">MVNWYQRQKLIHQIGLVILIGFAVSFCLTLFLLSYDKSQRLSQLSVSGALQRVISIADTLEQTSDALHDSILKASSSSDLQLSLTDKPRVESQQNSSDMAQRLLQRLNAAGIQEAHIALVSQAERPLMDLSSRDMNAMHRSMMDNDSTRNGMMGGNQSRREPRYGRGVRLNYSATVDGSVKLSSGKWLNFSSGIENDITHWSTSVLIALASVMLLTVLISLFIVRRALKPISELGQAAQAFARNKQVHEVSNDGPRDLMPTIDAFNDMQHQVTDYISERTKLLAAISHDLRTPLTSLRLRVEFIEEGEDKQQLLRTINTMDSMLTATMRFAKNDAEKEARQMTNIDSLLQTIVDEYDEKGVAIHYQAQDGLTGNIPPLSVRRMTENLLNNAIQYAGNDAQIALSALRDADNLTICVSDNGVGIPADKLQEVVKPFARLNEARDTEGSNVGLGLAITHSLATAYGGSLTLAANQPHGLKATISLSLS</sequence>
<feature type="region of interest" description="Disordered" evidence="10">
    <location>
        <begin position="142"/>
        <end position="163"/>
    </location>
</feature>
<evidence type="ECO:0000259" key="12">
    <source>
        <dbReference type="PROSITE" id="PS50109"/>
    </source>
</evidence>
<dbReference type="PANTHER" id="PTHR44936:SF10">
    <property type="entry name" value="SENSOR PROTEIN RSTB"/>
    <property type="match status" value="1"/>
</dbReference>
<evidence type="ECO:0000313" key="15">
    <source>
        <dbReference type="Proteomes" id="UP000679575"/>
    </source>
</evidence>
<evidence type="ECO:0000313" key="14">
    <source>
        <dbReference type="EMBL" id="QUN05791.1"/>
    </source>
</evidence>
<dbReference type="RefSeq" id="WP_212594817.1">
    <property type="nucleotide sequence ID" value="NZ_CP073587.1"/>
</dbReference>
<dbReference type="CDD" id="cd00075">
    <property type="entry name" value="HATPase"/>
    <property type="match status" value="1"/>
</dbReference>
<dbReference type="InterPro" id="IPR003660">
    <property type="entry name" value="HAMP_dom"/>
</dbReference>
<keyword evidence="8 14" id="KW-0418">Kinase</keyword>
<dbReference type="SMART" id="SM00387">
    <property type="entry name" value="HATPase_c"/>
    <property type="match status" value="1"/>
</dbReference>
<evidence type="ECO:0000259" key="13">
    <source>
        <dbReference type="PROSITE" id="PS50885"/>
    </source>
</evidence>
<proteinExistence type="predicted"/>
<dbReference type="Pfam" id="PF00512">
    <property type="entry name" value="HisKA"/>
    <property type="match status" value="1"/>
</dbReference>
<dbReference type="PROSITE" id="PS50109">
    <property type="entry name" value="HIS_KIN"/>
    <property type="match status" value="1"/>
</dbReference>
<feature type="transmembrane region" description="Helical" evidence="11">
    <location>
        <begin position="201"/>
        <end position="224"/>
    </location>
</feature>
<dbReference type="PANTHER" id="PTHR44936">
    <property type="entry name" value="SENSOR PROTEIN CREC"/>
    <property type="match status" value="1"/>
</dbReference>
<dbReference type="SMART" id="SM00388">
    <property type="entry name" value="HisKA"/>
    <property type="match status" value="1"/>
</dbReference>
<keyword evidence="7" id="KW-0547">Nucleotide-binding</keyword>
<protein>
    <recommendedName>
        <fullName evidence="3">histidine kinase</fullName>
        <ecNumber evidence="3">2.7.13.3</ecNumber>
    </recommendedName>
</protein>
<name>A0ABX7YTX2_9GAMM</name>
<evidence type="ECO:0000256" key="3">
    <source>
        <dbReference type="ARBA" id="ARBA00012438"/>
    </source>
</evidence>
<dbReference type="InterPro" id="IPR004358">
    <property type="entry name" value="Sig_transdc_His_kin-like_C"/>
</dbReference>
<keyword evidence="9" id="KW-0067">ATP-binding</keyword>
<comment type="catalytic activity">
    <reaction evidence="1">
        <text>ATP + protein L-histidine = ADP + protein N-phospho-L-histidine.</text>
        <dbReference type="EC" id="2.7.13.3"/>
    </reaction>
</comment>
<reference evidence="14 15" key="1">
    <citation type="submission" date="2021-04" db="EMBL/GenBank/DDBJ databases">
        <title>Novel species identification of genus Shewanella.</title>
        <authorList>
            <person name="Liu G."/>
        </authorList>
    </citation>
    <scope>NUCLEOTIDE SEQUENCE [LARGE SCALE GENOMIC DNA]</scope>
    <source>
        <strain evidence="14 15">FJAT-54481</strain>
    </source>
</reference>
<evidence type="ECO:0000256" key="11">
    <source>
        <dbReference type="SAM" id="Phobius"/>
    </source>
</evidence>
<dbReference type="InterPro" id="IPR036097">
    <property type="entry name" value="HisK_dim/P_sf"/>
</dbReference>
<evidence type="ECO:0000256" key="5">
    <source>
        <dbReference type="ARBA" id="ARBA00022553"/>
    </source>
</evidence>
<dbReference type="InterPro" id="IPR050980">
    <property type="entry name" value="2C_sensor_his_kinase"/>
</dbReference>
<dbReference type="PRINTS" id="PR00344">
    <property type="entry name" value="BCTRLSENSOR"/>
</dbReference>
<keyword evidence="6" id="KW-0808">Transferase</keyword>
<evidence type="ECO:0000256" key="4">
    <source>
        <dbReference type="ARBA" id="ARBA00022475"/>
    </source>
</evidence>
<keyword evidence="15" id="KW-1185">Reference proteome</keyword>
<dbReference type="SUPFAM" id="SSF47384">
    <property type="entry name" value="Homodimeric domain of signal transducing histidine kinase"/>
    <property type="match status" value="1"/>
</dbReference>
<keyword evidence="4" id="KW-1003">Cell membrane</keyword>
<accession>A0ABX7YTX2</accession>
<dbReference type="Proteomes" id="UP000679575">
    <property type="component" value="Chromosome"/>
</dbReference>
<dbReference type="Gene3D" id="6.10.340.10">
    <property type="match status" value="1"/>
</dbReference>
<comment type="subcellular location">
    <subcellularLocation>
        <location evidence="2">Cell membrane</location>
        <topology evidence="2">Multi-pass membrane protein</topology>
    </subcellularLocation>
</comment>
<dbReference type="EC" id="2.7.13.3" evidence="3"/>
<dbReference type="CDD" id="cd00082">
    <property type="entry name" value="HisKA"/>
    <property type="match status" value="1"/>
</dbReference>
<evidence type="ECO:0000256" key="1">
    <source>
        <dbReference type="ARBA" id="ARBA00000085"/>
    </source>
</evidence>
<keyword evidence="11" id="KW-1133">Transmembrane helix</keyword>
<gene>
    <name evidence="14" type="ORF">KDN34_16705</name>
</gene>
<evidence type="ECO:0000256" key="6">
    <source>
        <dbReference type="ARBA" id="ARBA00022679"/>
    </source>
</evidence>
<feature type="transmembrane region" description="Helical" evidence="11">
    <location>
        <begin position="14"/>
        <end position="35"/>
    </location>
</feature>
<dbReference type="InterPro" id="IPR036890">
    <property type="entry name" value="HATPase_C_sf"/>
</dbReference>
<dbReference type="EMBL" id="CP073587">
    <property type="protein sequence ID" value="QUN05791.1"/>
    <property type="molecule type" value="Genomic_DNA"/>
</dbReference>
<dbReference type="Gene3D" id="1.10.287.130">
    <property type="match status" value="1"/>
</dbReference>
<dbReference type="InterPro" id="IPR003594">
    <property type="entry name" value="HATPase_dom"/>
</dbReference>